<keyword evidence="3" id="KW-1185">Reference proteome</keyword>
<name>A0ABP3K421_9ACTN</name>
<sequence length="220" mass="25539">MSITAPKAWRDDAEPHLALTEEENRLVTARWEEARAAQKTLDEVMDGLYREMAAANGARLEGKQYRVKGLLAFRRQAAAELDEGVPAEKFVRKVNDLNRYTLTFQPEHYTEGVRRTYALLHEQGFVIVPGFERNSWEDPVYKGFHATWQRPDGTLTFEIQFHTPASYRAKTENHPLYDLYRSRHVRRSLEGEDTTGRWHEEAAKTVQSERYGRGPEKESN</sequence>
<feature type="region of interest" description="Disordered" evidence="1">
    <location>
        <begin position="190"/>
        <end position="220"/>
    </location>
</feature>
<comment type="caution">
    <text evidence="2">The sequence shown here is derived from an EMBL/GenBank/DDBJ whole genome shotgun (WGS) entry which is preliminary data.</text>
</comment>
<accession>A0ABP3K421</accession>
<evidence type="ECO:0000313" key="3">
    <source>
        <dbReference type="Proteomes" id="UP001499895"/>
    </source>
</evidence>
<protein>
    <submittedName>
        <fullName evidence="2">Uncharacterized protein</fullName>
    </submittedName>
</protein>
<dbReference type="RefSeq" id="WP_344091342.1">
    <property type="nucleotide sequence ID" value="NZ_BAAAHB010000035.1"/>
</dbReference>
<dbReference type="EMBL" id="BAAAHB010000035">
    <property type="protein sequence ID" value="GAA0469130.1"/>
    <property type="molecule type" value="Genomic_DNA"/>
</dbReference>
<evidence type="ECO:0000256" key="1">
    <source>
        <dbReference type="SAM" id="MobiDB-lite"/>
    </source>
</evidence>
<reference evidence="3" key="1">
    <citation type="journal article" date="2019" name="Int. J. Syst. Evol. Microbiol.">
        <title>The Global Catalogue of Microorganisms (GCM) 10K type strain sequencing project: providing services to taxonomists for standard genome sequencing and annotation.</title>
        <authorList>
            <consortium name="The Broad Institute Genomics Platform"/>
            <consortium name="The Broad Institute Genome Sequencing Center for Infectious Disease"/>
            <person name="Wu L."/>
            <person name="Ma J."/>
        </authorList>
    </citation>
    <scope>NUCLEOTIDE SEQUENCE [LARGE SCALE GENOMIC DNA]</scope>
    <source>
        <strain evidence="3">JCM 10649</strain>
    </source>
</reference>
<evidence type="ECO:0000313" key="2">
    <source>
        <dbReference type="EMBL" id="GAA0469130.1"/>
    </source>
</evidence>
<feature type="compositionally biased region" description="Basic and acidic residues" evidence="1">
    <location>
        <begin position="210"/>
        <end position="220"/>
    </location>
</feature>
<dbReference type="Proteomes" id="UP001499895">
    <property type="component" value="Unassembled WGS sequence"/>
</dbReference>
<proteinExistence type="predicted"/>
<organism evidence="2 3">
    <name type="scientific">Streptomyces stramineus</name>
    <dbReference type="NCBI Taxonomy" id="173861"/>
    <lineage>
        <taxon>Bacteria</taxon>
        <taxon>Bacillati</taxon>
        <taxon>Actinomycetota</taxon>
        <taxon>Actinomycetes</taxon>
        <taxon>Kitasatosporales</taxon>
        <taxon>Streptomycetaceae</taxon>
        <taxon>Streptomyces</taxon>
    </lineage>
</organism>
<gene>
    <name evidence="2" type="ORF">GCM10009544_34200</name>
</gene>
<feature type="compositionally biased region" description="Basic and acidic residues" evidence="1">
    <location>
        <begin position="190"/>
        <end position="203"/>
    </location>
</feature>